<dbReference type="HAMAP" id="MF_01539">
    <property type="entry name" value="TmcAL"/>
    <property type="match status" value="1"/>
</dbReference>
<dbReference type="GO" id="GO:0005524">
    <property type="term" value="F:ATP binding"/>
    <property type="evidence" value="ECO:0007669"/>
    <property type="project" value="UniProtKB-KW"/>
</dbReference>
<dbReference type="InterPro" id="IPR008513">
    <property type="entry name" value="tRNA(Met)_cyd_acetate_ligase"/>
</dbReference>
<keyword evidence="5" id="KW-1185">Reference proteome</keyword>
<keyword evidence="3" id="KW-0547">Nucleotide-binding</keyword>
<comment type="caution">
    <text evidence="3">Lacks conserved residue(s) required for the propagation of feature annotation.</text>
</comment>
<feature type="binding site" evidence="3">
    <location>
        <position position="187"/>
    </location>
    <ligand>
        <name>ATP</name>
        <dbReference type="ChEBI" id="CHEBI:30616"/>
    </ligand>
</feature>
<evidence type="ECO:0000256" key="1">
    <source>
        <dbReference type="ARBA" id="ARBA00022598"/>
    </source>
</evidence>
<keyword evidence="1 3" id="KW-0436">Ligase</keyword>
<gene>
    <name evidence="3" type="primary">tmcAL</name>
    <name evidence="4" type="ORF">NC797_04190</name>
</gene>
<evidence type="ECO:0000313" key="4">
    <source>
        <dbReference type="EMBL" id="MDC3423707.1"/>
    </source>
</evidence>
<dbReference type="NCBIfam" id="NF010191">
    <property type="entry name" value="PRK13670.1"/>
    <property type="match status" value="1"/>
</dbReference>
<feature type="binding site" evidence="3">
    <location>
        <position position="101"/>
    </location>
    <ligand>
        <name>ATP</name>
        <dbReference type="ChEBI" id="CHEBI:30616"/>
    </ligand>
</feature>
<keyword evidence="3" id="KW-0694">RNA-binding</keyword>
<dbReference type="GO" id="GO:0000049">
    <property type="term" value="F:tRNA binding"/>
    <property type="evidence" value="ECO:0007669"/>
    <property type="project" value="UniProtKB-KW"/>
</dbReference>
<dbReference type="PANTHER" id="PTHR37825">
    <property type="entry name" value="TRNA(MET) CYTIDINE ACETATE LIGASE"/>
    <property type="match status" value="1"/>
</dbReference>
<keyword evidence="3" id="KW-0067">ATP-binding</keyword>
<dbReference type="InterPro" id="IPR014729">
    <property type="entry name" value="Rossmann-like_a/b/a_fold"/>
</dbReference>
<dbReference type="GO" id="GO:0005737">
    <property type="term" value="C:cytoplasm"/>
    <property type="evidence" value="ECO:0007669"/>
    <property type="project" value="UniProtKB-SubCell"/>
</dbReference>
<dbReference type="AlphaFoldDB" id="A0A9X3WPV3"/>
<keyword evidence="3" id="KW-0820">tRNA-binding</keyword>
<keyword evidence="3" id="KW-0963">Cytoplasm</keyword>
<organism evidence="4 5">
    <name type="scientific">Terrihalobacillus insolitus</name>
    <dbReference type="NCBI Taxonomy" id="2950438"/>
    <lineage>
        <taxon>Bacteria</taxon>
        <taxon>Bacillati</taxon>
        <taxon>Bacillota</taxon>
        <taxon>Bacilli</taxon>
        <taxon>Bacillales</taxon>
        <taxon>Bacillaceae</taxon>
        <taxon>Terrihalobacillus</taxon>
    </lineage>
</organism>
<dbReference type="EMBL" id="JAMQKB010000002">
    <property type="protein sequence ID" value="MDC3423707.1"/>
    <property type="molecule type" value="Genomic_DNA"/>
</dbReference>
<feature type="binding site" evidence="3">
    <location>
        <position position="162"/>
    </location>
    <ligand>
        <name>ATP</name>
        <dbReference type="ChEBI" id="CHEBI:30616"/>
    </ligand>
</feature>
<comment type="similarity">
    <text evidence="3">Belongs to the TmcAL family.</text>
</comment>
<dbReference type="Proteomes" id="UP001145050">
    <property type="component" value="Unassembled WGS sequence"/>
</dbReference>
<reference evidence="4" key="1">
    <citation type="submission" date="2022-06" db="EMBL/GenBank/DDBJ databases">
        <title>Aquibacillus sp. a new bacterium isolated from soil saline samples.</title>
        <authorList>
            <person name="Galisteo C."/>
            <person name="De La Haba R."/>
            <person name="Sanchez-Porro C."/>
            <person name="Ventosa A."/>
        </authorList>
    </citation>
    <scope>NUCLEOTIDE SEQUENCE</scope>
    <source>
        <strain evidence="4">3ASR75-11</strain>
    </source>
</reference>
<sequence length="403" mass="46437">MEACGLIVEYNPFHYGHQLHFSQSKQHSGKKCMIAVMSGNFLQRGEPAIIDKFHRTTIALQAGIDLVVELPFAYSVQNSDLFAKGAILTLKQLGASAICFGSEHGDIADFIHAYELYQGKQAHFKQELKKQLVTGLSFPESSKRAYQSIGLDQGNIDLTKPNNILGFSYVKNIFDYQANMEPLTIKRSKSGYHDPEITHRIASATSIRSELFTHHSITDKAANSLPLDAQRELQSYKKKTGFWHNWERYFPFLQYRVLTMTTEELHQINGMEEGLENRIKQTAEKATSFNDWMQSVKTKRYTWTRLQRLFTHILTNTKKVTLKPYINESRIPYIRLLGMSKTGQSYLNEQKKKIDVPMLTRIQHGIHPFLDLEERVSDAYYSVLPPLVRQDLKHQELQPPIRI</sequence>
<comment type="caution">
    <text evidence="4">The sequence shown here is derived from an EMBL/GenBank/DDBJ whole genome shotgun (WGS) entry which is preliminary data.</text>
</comment>
<evidence type="ECO:0000256" key="3">
    <source>
        <dbReference type="HAMAP-Rule" id="MF_01539"/>
    </source>
</evidence>
<proteinExistence type="inferred from homology"/>
<keyword evidence="2 3" id="KW-0819">tRNA processing</keyword>
<dbReference type="GO" id="GO:0016879">
    <property type="term" value="F:ligase activity, forming carbon-nitrogen bonds"/>
    <property type="evidence" value="ECO:0007669"/>
    <property type="project" value="UniProtKB-UniRule"/>
</dbReference>
<accession>A0A9X3WPV3</accession>
<protein>
    <recommendedName>
        <fullName evidence="3">tRNA(Met) cytidine acetate ligase</fullName>
        <ecNumber evidence="3">6.3.4.-</ecNumber>
    </recommendedName>
</protein>
<dbReference type="RefSeq" id="WP_272435455.1">
    <property type="nucleotide sequence ID" value="NZ_JAMQKB010000002.1"/>
</dbReference>
<dbReference type="SUPFAM" id="SSF52374">
    <property type="entry name" value="Nucleotidylyl transferase"/>
    <property type="match status" value="1"/>
</dbReference>
<evidence type="ECO:0000256" key="2">
    <source>
        <dbReference type="ARBA" id="ARBA00022694"/>
    </source>
</evidence>
<feature type="binding site" evidence="3">
    <location>
        <begin position="7"/>
        <end position="20"/>
    </location>
    <ligand>
        <name>ATP</name>
        <dbReference type="ChEBI" id="CHEBI:30616"/>
    </ligand>
</feature>
<dbReference type="Pfam" id="PF05636">
    <property type="entry name" value="HIGH_NTase1"/>
    <property type="match status" value="1"/>
</dbReference>
<dbReference type="Gene3D" id="3.40.50.620">
    <property type="entry name" value="HUPs"/>
    <property type="match status" value="1"/>
</dbReference>
<comment type="catalytic activity">
    <reaction evidence="3">
        <text>cytidine(34) in elongator tRNA(Met) + acetate + ATP = N(4)-acetylcytidine(34) in elongator tRNA(Met) + AMP + diphosphate</text>
        <dbReference type="Rhea" id="RHEA:58144"/>
        <dbReference type="Rhea" id="RHEA-COMP:10693"/>
        <dbReference type="Rhea" id="RHEA-COMP:10694"/>
        <dbReference type="ChEBI" id="CHEBI:30089"/>
        <dbReference type="ChEBI" id="CHEBI:30616"/>
        <dbReference type="ChEBI" id="CHEBI:33019"/>
        <dbReference type="ChEBI" id="CHEBI:74900"/>
        <dbReference type="ChEBI" id="CHEBI:82748"/>
        <dbReference type="ChEBI" id="CHEBI:456215"/>
    </reaction>
</comment>
<comment type="subcellular location">
    <subcellularLocation>
        <location evidence="3">Cytoplasm</location>
    </subcellularLocation>
</comment>
<dbReference type="EC" id="6.3.4.-" evidence="3"/>
<dbReference type="PANTHER" id="PTHR37825:SF1">
    <property type="entry name" value="TRNA(MET) CYTIDINE ACETATE LIGASE"/>
    <property type="match status" value="1"/>
</dbReference>
<comment type="function">
    <text evidence="3">Catalyzes the formation of N(4)-acetylcytidine (ac(4)C) at the wobble position of elongator tRNA(Met), using acetate and ATP as substrates. First activates an acetate ion to form acetyladenylate (Ac-AMP) and then transfers the acetyl group to tRNA to form ac(4)C34.</text>
</comment>
<name>A0A9X3WPV3_9BACI</name>
<evidence type="ECO:0000313" key="5">
    <source>
        <dbReference type="Proteomes" id="UP001145050"/>
    </source>
</evidence>
<dbReference type="GO" id="GO:0006400">
    <property type="term" value="P:tRNA modification"/>
    <property type="evidence" value="ECO:0007669"/>
    <property type="project" value="UniProtKB-UniRule"/>
</dbReference>